<dbReference type="InterPro" id="IPR036390">
    <property type="entry name" value="WH_DNA-bd_sf"/>
</dbReference>
<dbReference type="SUPFAM" id="SSF46785">
    <property type="entry name" value="Winged helix' DNA-binding domain"/>
    <property type="match status" value="1"/>
</dbReference>
<organism evidence="2 3">
    <name type="scientific">Arcanobacterium canis</name>
    <dbReference type="NCBI Taxonomy" id="999183"/>
    <lineage>
        <taxon>Bacteria</taxon>
        <taxon>Bacillati</taxon>
        <taxon>Actinomycetota</taxon>
        <taxon>Actinomycetes</taxon>
        <taxon>Actinomycetales</taxon>
        <taxon>Actinomycetaceae</taxon>
        <taxon>Arcanobacterium</taxon>
    </lineage>
</organism>
<reference evidence="2 3" key="1">
    <citation type="submission" date="2023-03" db="EMBL/GenBank/DDBJ databases">
        <title>Complete genome of Arcanobacterium canis strain DSM 25104 isolated in 2010 from a canine otitis externa in Germany.</title>
        <authorList>
            <person name="Borowiak M."/>
            <person name="Kreitlow A."/>
            <person name="Malorny B."/>
            <person name="Laemmler C."/>
            <person name="Prenger-Berninghoff E."/>
            <person name="Ploetz M."/>
            <person name="Abdulmawjood A."/>
        </authorList>
    </citation>
    <scope>NUCLEOTIDE SEQUENCE [LARGE SCALE GENOMIC DNA]</scope>
    <source>
        <strain evidence="2 3">DSM 25104</strain>
    </source>
</reference>
<proteinExistence type="predicted"/>
<keyword evidence="3" id="KW-1185">Reference proteome</keyword>
<dbReference type="RefSeq" id="WP_278012533.1">
    <property type="nucleotide sequence ID" value="NZ_CP121208.1"/>
</dbReference>
<evidence type="ECO:0000313" key="3">
    <source>
        <dbReference type="Proteomes" id="UP001215216"/>
    </source>
</evidence>
<dbReference type="SMART" id="SM00347">
    <property type="entry name" value="HTH_MARR"/>
    <property type="match status" value="1"/>
</dbReference>
<dbReference type="InterPro" id="IPR000835">
    <property type="entry name" value="HTH_MarR-typ"/>
</dbReference>
<evidence type="ECO:0000259" key="1">
    <source>
        <dbReference type="PROSITE" id="PS50995"/>
    </source>
</evidence>
<dbReference type="PANTHER" id="PTHR33164">
    <property type="entry name" value="TRANSCRIPTIONAL REGULATOR, MARR FAMILY"/>
    <property type="match status" value="1"/>
</dbReference>
<dbReference type="PRINTS" id="PR00598">
    <property type="entry name" value="HTHMARR"/>
</dbReference>
<protein>
    <submittedName>
        <fullName evidence="2">MarR family transcriptional regulator</fullName>
    </submittedName>
</protein>
<dbReference type="InterPro" id="IPR039422">
    <property type="entry name" value="MarR/SlyA-like"/>
</dbReference>
<sequence>MAQNEHEVEWLDEQEQIAWRHFLRGTAYVLERINRDMVEENGITFNEYEVLVRLSESPNRKARMSQLAKNLVHSRSRLTHTVSRLEQAGYVLREPCADDRRGIMCTLTDEGFAKLEESAPKHVNSVRKHLLSKLTREEFLAHGDRSAKLLDEADFCQL</sequence>
<dbReference type="Proteomes" id="UP001215216">
    <property type="component" value="Chromosome"/>
</dbReference>
<dbReference type="Gene3D" id="1.10.10.10">
    <property type="entry name" value="Winged helix-like DNA-binding domain superfamily/Winged helix DNA-binding domain"/>
    <property type="match status" value="1"/>
</dbReference>
<gene>
    <name evidence="2" type="ORF">P7079_06850</name>
</gene>
<dbReference type="Pfam" id="PF01047">
    <property type="entry name" value="MarR"/>
    <property type="match status" value="1"/>
</dbReference>
<dbReference type="InterPro" id="IPR036388">
    <property type="entry name" value="WH-like_DNA-bd_sf"/>
</dbReference>
<dbReference type="PANTHER" id="PTHR33164:SF99">
    <property type="entry name" value="MARR FAMILY REGULATORY PROTEIN"/>
    <property type="match status" value="1"/>
</dbReference>
<name>A0ABY8FX59_9ACTO</name>
<dbReference type="PROSITE" id="PS50995">
    <property type="entry name" value="HTH_MARR_2"/>
    <property type="match status" value="1"/>
</dbReference>
<accession>A0ABY8FX59</accession>
<dbReference type="EMBL" id="CP121208">
    <property type="protein sequence ID" value="WFM83107.1"/>
    <property type="molecule type" value="Genomic_DNA"/>
</dbReference>
<feature type="domain" description="HTH marR-type" evidence="1">
    <location>
        <begin position="1"/>
        <end position="158"/>
    </location>
</feature>
<evidence type="ECO:0000313" key="2">
    <source>
        <dbReference type="EMBL" id="WFM83107.1"/>
    </source>
</evidence>